<gene>
    <name evidence="1" type="ORF">AN396_08040</name>
</gene>
<proteinExistence type="predicted"/>
<evidence type="ECO:0000313" key="2">
    <source>
        <dbReference type="Proteomes" id="UP000188605"/>
    </source>
</evidence>
<comment type="caution">
    <text evidence="1">The sequence shown here is derived from an EMBL/GenBank/DDBJ whole genome shotgun (WGS) entry which is preliminary data.</text>
</comment>
<sequence length="333" mass="36946">MNKEKLTQFFKDYGFYLAVGAVSVGAIVGVFLMPTSEDIQDTLNPTTQKEHEMEDNLSEEDLLDENAQPNLGLSPESNFDELKELSEDEVEDLSQEEIVTKEEKAEEVISTNVIENNVDDTVEEPVISEPEIVEEPVTNEDVIEEPAVEEIDKPVNFESTTGEEQKYFSDGDTFEWPVDGEIIVPYKDNNTSHWLSEGLSQTMRTFGICIEAEIGENITPIAPGTIIDVTEDFTEIETLINVGDVGQVMIIDHGNGYKSFYGFQNGEANHRLIGQIVSTEDVIGIAGKGSGPFIAEESNIYLQVTHNDVAINPEELLLQSEFPHAVDMGHIPD</sequence>
<accession>A0ACC8XAB8</accession>
<name>A0ACC8XAB8_9FIRM</name>
<keyword evidence="2" id="KW-1185">Reference proteome</keyword>
<evidence type="ECO:0000313" key="1">
    <source>
        <dbReference type="EMBL" id="ONI39345.1"/>
    </source>
</evidence>
<reference evidence="1" key="1">
    <citation type="submission" date="2016-08" db="EMBL/GenBank/DDBJ databases">
        <authorList>
            <person name="Ngugi D.K."/>
            <person name="Miyake S."/>
            <person name="Stingl U."/>
        </authorList>
    </citation>
    <scope>NUCLEOTIDE SEQUENCE</scope>
    <source>
        <strain evidence="1">SCG-B11WGA-EpuloA1</strain>
    </source>
</reference>
<protein>
    <submittedName>
        <fullName evidence="1">Uncharacterized protein</fullName>
    </submittedName>
</protein>
<dbReference type="EMBL" id="LJDB01000064">
    <property type="protein sequence ID" value="ONI39345.1"/>
    <property type="molecule type" value="Genomic_DNA"/>
</dbReference>
<dbReference type="Proteomes" id="UP000188605">
    <property type="component" value="Unassembled WGS sequence"/>
</dbReference>
<organism evidence="1 2">
    <name type="scientific">Candidatus Epulonipiscium fishelsonii</name>
    <dbReference type="NCBI Taxonomy" id="77094"/>
    <lineage>
        <taxon>Bacteria</taxon>
        <taxon>Bacillati</taxon>
        <taxon>Bacillota</taxon>
        <taxon>Clostridia</taxon>
        <taxon>Lachnospirales</taxon>
        <taxon>Lachnospiraceae</taxon>
        <taxon>Candidatus Epulonipiscium</taxon>
    </lineage>
</organism>